<dbReference type="AlphaFoldDB" id="A0A5K8A6Y0"/>
<evidence type="ECO:0008006" key="4">
    <source>
        <dbReference type="Google" id="ProtNLM"/>
    </source>
</evidence>
<dbReference type="Proteomes" id="UP000422108">
    <property type="component" value="Chromosome"/>
</dbReference>
<dbReference type="SUPFAM" id="SSF56399">
    <property type="entry name" value="ADP-ribosylation"/>
    <property type="match status" value="1"/>
</dbReference>
<dbReference type="EMBL" id="AP021879">
    <property type="protein sequence ID" value="BBO88206.1"/>
    <property type="molecule type" value="Genomic_DNA"/>
</dbReference>
<feature type="compositionally biased region" description="Basic residues" evidence="1">
    <location>
        <begin position="232"/>
        <end position="242"/>
    </location>
</feature>
<dbReference type="Pfam" id="PF01885">
    <property type="entry name" value="PTS_2-RNA"/>
    <property type="match status" value="1"/>
</dbReference>
<keyword evidence="3" id="KW-1185">Reference proteome</keyword>
<organism evidence="2 3">
    <name type="scientific">Desulfosarcina ovata subsp. ovata</name>
    <dbReference type="NCBI Taxonomy" id="2752305"/>
    <lineage>
        <taxon>Bacteria</taxon>
        <taxon>Pseudomonadati</taxon>
        <taxon>Thermodesulfobacteriota</taxon>
        <taxon>Desulfobacteria</taxon>
        <taxon>Desulfobacterales</taxon>
        <taxon>Desulfosarcinaceae</taxon>
        <taxon>Desulfosarcina</taxon>
    </lineage>
</organism>
<protein>
    <recommendedName>
        <fullName evidence="4">RNA 2'-phosphotransferase</fullName>
    </recommendedName>
</protein>
<dbReference type="GO" id="GO:0016740">
    <property type="term" value="F:transferase activity"/>
    <property type="evidence" value="ECO:0007669"/>
    <property type="project" value="InterPro"/>
</dbReference>
<feature type="region of interest" description="Disordered" evidence="1">
    <location>
        <begin position="179"/>
        <end position="252"/>
    </location>
</feature>
<evidence type="ECO:0000256" key="1">
    <source>
        <dbReference type="SAM" id="MobiDB-lite"/>
    </source>
</evidence>
<gene>
    <name evidence="2" type="ORF">DSCOOX_13860</name>
</gene>
<name>A0A5K8A6Y0_9BACT</name>
<accession>A0A5K8A6Y0</accession>
<dbReference type="InterPro" id="IPR042080">
    <property type="entry name" value="RNA_2'-PTrans_N"/>
</dbReference>
<evidence type="ECO:0000313" key="3">
    <source>
        <dbReference type="Proteomes" id="UP000422108"/>
    </source>
</evidence>
<dbReference type="InterPro" id="IPR002745">
    <property type="entry name" value="Ptrans_KptA/Tpt1"/>
</dbReference>
<dbReference type="Gene3D" id="3.20.170.30">
    <property type="match status" value="1"/>
</dbReference>
<evidence type="ECO:0000313" key="2">
    <source>
        <dbReference type="EMBL" id="BBO88206.1"/>
    </source>
</evidence>
<reference evidence="2 3" key="1">
    <citation type="submission" date="2019-11" db="EMBL/GenBank/DDBJ databases">
        <title>Comparative genomics of hydrocarbon-degrading Desulfosarcina strains.</title>
        <authorList>
            <person name="Watanabe M."/>
            <person name="Kojima H."/>
            <person name="Fukui M."/>
        </authorList>
    </citation>
    <scope>NUCLEOTIDE SEQUENCE [LARGE SCALE GENOMIC DNA]</scope>
    <source>
        <strain evidence="3">oXyS1</strain>
    </source>
</reference>
<sequence length="252" mass="28270">MKHRHQVEKLAKFLTYVLGRQPDEFGLIPDTKGYVKIKDLMKALNEEAGWRHVRKSHIHEVLCTAALQSLEAEGNQIRAVDRTHLILPDHAQGTPKLLYHPVRRRGYAVILEKGIRAGHCDPRIVLAREISMAERLGRRIDPAPVILTVNTDHLKSTGAALFCFGNQLMLTDTLPVGSFSGPPLPEKRDPGKMSDTAVAPARPKTPGSYFMDISSASSPPKNASKRTEKQKNRWKRDRKHKSRTGDGRWPGK</sequence>
<dbReference type="InterPro" id="IPR042081">
    <property type="entry name" value="RNA_2'-PTrans_C"/>
</dbReference>
<proteinExistence type="predicted"/>
<dbReference type="RefSeq" id="WP_155309535.1">
    <property type="nucleotide sequence ID" value="NZ_AP021879.1"/>
</dbReference>
<dbReference type="Gene3D" id="1.10.10.970">
    <property type="entry name" value="RNA 2'-phosphotransferase, Tpt1/KptA family, N-terminal domain"/>
    <property type="match status" value="1"/>
</dbReference>